<proteinExistence type="predicted"/>
<keyword evidence="5 7" id="KW-0472">Membrane</keyword>
<feature type="transmembrane region" description="Helical" evidence="7">
    <location>
        <begin position="40"/>
        <end position="57"/>
    </location>
</feature>
<feature type="transmembrane region" description="Helical" evidence="7">
    <location>
        <begin position="230"/>
        <end position="255"/>
    </location>
</feature>
<evidence type="ECO:0000256" key="7">
    <source>
        <dbReference type="SAM" id="Phobius"/>
    </source>
</evidence>
<evidence type="ECO:0000256" key="6">
    <source>
        <dbReference type="SAM" id="MobiDB-lite"/>
    </source>
</evidence>
<name>A0AA41PY48_9ACTN</name>
<dbReference type="PANTHER" id="PTHR43370:SF2">
    <property type="entry name" value="ABC TRANSPORTER PERMEASE PROTEIN"/>
    <property type="match status" value="1"/>
</dbReference>
<keyword evidence="9" id="KW-1185">Reference proteome</keyword>
<feature type="transmembrane region" description="Helical" evidence="7">
    <location>
        <begin position="89"/>
        <end position="111"/>
    </location>
</feature>
<keyword evidence="2" id="KW-1003">Cell membrane</keyword>
<evidence type="ECO:0000256" key="1">
    <source>
        <dbReference type="ARBA" id="ARBA00004651"/>
    </source>
</evidence>
<dbReference type="AlphaFoldDB" id="A0AA41PY48"/>
<keyword evidence="3 7" id="KW-0812">Transmembrane</keyword>
<protein>
    <submittedName>
        <fullName evidence="8">ABC transporter permease</fullName>
    </submittedName>
</protein>
<organism evidence="8 9">
    <name type="scientific">Yinghuangia soli</name>
    <dbReference type="NCBI Taxonomy" id="2908204"/>
    <lineage>
        <taxon>Bacteria</taxon>
        <taxon>Bacillati</taxon>
        <taxon>Actinomycetota</taxon>
        <taxon>Actinomycetes</taxon>
        <taxon>Kitasatosporales</taxon>
        <taxon>Streptomycetaceae</taxon>
        <taxon>Yinghuangia</taxon>
    </lineage>
</organism>
<feature type="transmembrane region" description="Helical" evidence="7">
    <location>
        <begin position="63"/>
        <end position="82"/>
    </location>
</feature>
<evidence type="ECO:0000256" key="5">
    <source>
        <dbReference type="ARBA" id="ARBA00023136"/>
    </source>
</evidence>
<evidence type="ECO:0000313" key="8">
    <source>
        <dbReference type="EMBL" id="MCF2527898.1"/>
    </source>
</evidence>
<feature type="region of interest" description="Disordered" evidence="6">
    <location>
        <begin position="298"/>
        <end position="347"/>
    </location>
</feature>
<evidence type="ECO:0000313" key="9">
    <source>
        <dbReference type="Proteomes" id="UP001165378"/>
    </source>
</evidence>
<dbReference type="Pfam" id="PF02653">
    <property type="entry name" value="BPD_transp_2"/>
    <property type="match status" value="1"/>
</dbReference>
<dbReference type="GO" id="GO:0005886">
    <property type="term" value="C:plasma membrane"/>
    <property type="evidence" value="ECO:0007669"/>
    <property type="project" value="UniProtKB-SubCell"/>
</dbReference>
<evidence type="ECO:0000256" key="3">
    <source>
        <dbReference type="ARBA" id="ARBA00022692"/>
    </source>
</evidence>
<dbReference type="GO" id="GO:0022857">
    <property type="term" value="F:transmembrane transporter activity"/>
    <property type="evidence" value="ECO:0007669"/>
    <property type="project" value="InterPro"/>
</dbReference>
<feature type="transmembrane region" description="Helical" evidence="7">
    <location>
        <begin position="6"/>
        <end position="28"/>
    </location>
</feature>
<feature type="compositionally biased region" description="Gly residues" evidence="6">
    <location>
        <begin position="307"/>
        <end position="316"/>
    </location>
</feature>
<dbReference type="EMBL" id="JAKFHA010000005">
    <property type="protein sequence ID" value="MCF2527898.1"/>
    <property type="molecule type" value="Genomic_DNA"/>
</dbReference>
<evidence type="ECO:0000256" key="2">
    <source>
        <dbReference type="ARBA" id="ARBA00022475"/>
    </source>
</evidence>
<evidence type="ECO:0000256" key="4">
    <source>
        <dbReference type="ARBA" id="ARBA00022989"/>
    </source>
</evidence>
<dbReference type="RefSeq" id="WP_235052068.1">
    <property type="nucleotide sequence ID" value="NZ_JAKFHA010000005.1"/>
</dbReference>
<dbReference type="CDD" id="cd06580">
    <property type="entry name" value="TM_PBP1_transp_TpRbsC_like"/>
    <property type="match status" value="1"/>
</dbReference>
<accession>A0AA41PY48</accession>
<reference evidence="8" key="1">
    <citation type="submission" date="2022-01" db="EMBL/GenBank/DDBJ databases">
        <title>Genome-Based Taxonomic Classification of the Phylum Actinobacteria.</title>
        <authorList>
            <person name="Gao Y."/>
        </authorList>
    </citation>
    <scope>NUCLEOTIDE SEQUENCE</scope>
    <source>
        <strain evidence="8">KLBMP 8922</strain>
    </source>
</reference>
<dbReference type="Proteomes" id="UP001165378">
    <property type="component" value="Unassembled WGS sequence"/>
</dbReference>
<comment type="subcellular location">
    <subcellularLocation>
        <location evidence="1">Cell membrane</location>
        <topology evidence="1">Multi-pass membrane protein</topology>
    </subcellularLocation>
</comment>
<comment type="caution">
    <text evidence="8">The sequence shown here is derived from an EMBL/GenBank/DDBJ whole genome shotgun (WGS) entry which is preliminary data.</text>
</comment>
<gene>
    <name evidence="8" type="ORF">LZ495_11800</name>
</gene>
<feature type="transmembrane region" description="Helical" evidence="7">
    <location>
        <begin position="148"/>
        <end position="165"/>
    </location>
</feature>
<feature type="compositionally biased region" description="Pro residues" evidence="6">
    <location>
        <begin position="317"/>
        <end position="331"/>
    </location>
</feature>
<dbReference type="InterPro" id="IPR001851">
    <property type="entry name" value="ABC_transp_permease"/>
</dbReference>
<sequence>MSFDAELVFSALRALTPVLFAALGGALCERAGVFNVSLEGTLLSGCFAAVAGSWYTGSAWGGVLAAVLAGTAFSAILAIGAVSLGADAVVVGIALNLLAVGLTGFLLRTVFGTQGTFSDPDLQGLEPVDIPGVSSIPFVGDAISGHSPLVYLSWVAVAVIAVLLSRHRWGVRLRGVGEAPDAAQSLGVSVAKYRYAAVLVSGALCGLGGAQLALGNVTLFSENMTAGRGWIAVVAVMLGRALPVGVLLAALLFGLVEAFGFRLQGEGMPQQAADAAPYVMTLAALFLATRPRFRDGLVRRRPSGKAAAGGGSGGPGERPPGPPGPRGPADPPASGTSSPVPTLEPNP</sequence>
<keyword evidence="4 7" id="KW-1133">Transmembrane helix</keyword>
<dbReference type="PANTHER" id="PTHR43370">
    <property type="entry name" value="SUGAR ABC TRANSPORTER INTEGRAL MEMBRANE PROTEIN-RELATED"/>
    <property type="match status" value="1"/>
</dbReference>